<feature type="transmembrane region" description="Helical" evidence="1">
    <location>
        <begin position="102"/>
        <end position="120"/>
    </location>
</feature>
<keyword evidence="1" id="KW-1133">Transmembrane helix</keyword>
<evidence type="ECO:0000256" key="1">
    <source>
        <dbReference type="SAM" id="Phobius"/>
    </source>
</evidence>
<gene>
    <name evidence="2" type="ORF">C0187_02230</name>
</gene>
<keyword evidence="1" id="KW-0472">Membrane</keyword>
<evidence type="ECO:0000313" key="2">
    <source>
        <dbReference type="EMBL" id="PMP72209.1"/>
    </source>
</evidence>
<feature type="transmembrane region" description="Helical" evidence="1">
    <location>
        <begin position="28"/>
        <end position="46"/>
    </location>
</feature>
<keyword evidence="1" id="KW-0812">Transmembrane</keyword>
<proteinExistence type="predicted"/>
<protein>
    <submittedName>
        <fullName evidence="2">Uncharacterized protein</fullName>
    </submittedName>
</protein>
<reference evidence="2 3" key="1">
    <citation type="submission" date="2018-01" db="EMBL/GenBank/DDBJ databases">
        <title>Metagenomic assembled genomes from two thermal pools in the Uzon Caldera, Kamchatka, Russia.</title>
        <authorList>
            <person name="Wilkins L."/>
            <person name="Ettinger C."/>
        </authorList>
    </citation>
    <scope>NUCLEOTIDE SEQUENCE [LARGE SCALE GENOMIC DNA]</scope>
    <source>
        <strain evidence="2">ZAV-05</strain>
    </source>
</reference>
<evidence type="ECO:0000313" key="3">
    <source>
        <dbReference type="Proteomes" id="UP000242881"/>
    </source>
</evidence>
<dbReference type="Proteomes" id="UP000242881">
    <property type="component" value="Unassembled WGS sequence"/>
</dbReference>
<accession>A0A2J6WPN7</accession>
<dbReference type="AlphaFoldDB" id="A0A2J6WPN7"/>
<name>A0A2J6WPN7_9BACT</name>
<dbReference type="RefSeq" id="WP_424604725.1">
    <property type="nucleotide sequence ID" value="NZ_JBNAVA010000001.1"/>
</dbReference>
<feature type="transmembrane region" description="Helical" evidence="1">
    <location>
        <begin position="5"/>
        <end position="22"/>
    </location>
</feature>
<organism evidence="2 3">
    <name type="scientific">Calditerrivibrio nitroreducens</name>
    <dbReference type="NCBI Taxonomy" id="477976"/>
    <lineage>
        <taxon>Bacteria</taxon>
        <taxon>Pseudomonadati</taxon>
        <taxon>Deferribacterota</taxon>
        <taxon>Deferribacteres</taxon>
        <taxon>Deferribacterales</taxon>
        <taxon>Calditerrivibrionaceae</taxon>
    </lineage>
</organism>
<sequence>MHEVILYISFILSISISFYFVYHLDFGPVGGASLMIIMAGIVERVITINEIKTVTDISNVMIISAFISMSGQNIISKFKDILIISFIATVSYTNFLIKFNGLGGSMGIAAFVTVAIYYIINKKLSYFVTIFKIS</sequence>
<dbReference type="EMBL" id="PNIN01000026">
    <property type="protein sequence ID" value="PMP72209.1"/>
    <property type="molecule type" value="Genomic_DNA"/>
</dbReference>
<comment type="caution">
    <text evidence="2">The sequence shown here is derived from an EMBL/GenBank/DDBJ whole genome shotgun (WGS) entry which is preliminary data.</text>
</comment>